<dbReference type="Proteomes" id="UP000762676">
    <property type="component" value="Unassembled WGS sequence"/>
</dbReference>
<comment type="caution">
    <text evidence="1">The sequence shown here is derived from an EMBL/GenBank/DDBJ whole genome shotgun (WGS) entry which is preliminary data.</text>
</comment>
<name>A0AAV4F6Q0_9GAST</name>
<dbReference type="EMBL" id="BMAT01004093">
    <property type="protein sequence ID" value="GFR68060.1"/>
    <property type="molecule type" value="Genomic_DNA"/>
</dbReference>
<accession>A0AAV4F6Q0</accession>
<dbReference type="AlphaFoldDB" id="A0AAV4F6Q0"/>
<proteinExistence type="predicted"/>
<reference evidence="1 2" key="1">
    <citation type="journal article" date="2021" name="Elife">
        <title>Chloroplast acquisition without the gene transfer in kleptoplastic sea slugs, Plakobranchus ocellatus.</title>
        <authorList>
            <person name="Maeda T."/>
            <person name="Takahashi S."/>
            <person name="Yoshida T."/>
            <person name="Shimamura S."/>
            <person name="Takaki Y."/>
            <person name="Nagai Y."/>
            <person name="Toyoda A."/>
            <person name="Suzuki Y."/>
            <person name="Arimoto A."/>
            <person name="Ishii H."/>
            <person name="Satoh N."/>
            <person name="Nishiyama T."/>
            <person name="Hasebe M."/>
            <person name="Maruyama T."/>
            <person name="Minagawa J."/>
            <person name="Obokata J."/>
            <person name="Shigenobu S."/>
        </authorList>
    </citation>
    <scope>NUCLEOTIDE SEQUENCE [LARGE SCALE GENOMIC DNA]</scope>
</reference>
<keyword evidence="2" id="KW-1185">Reference proteome</keyword>
<gene>
    <name evidence="1" type="ORF">ElyMa_002014100</name>
</gene>
<evidence type="ECO:0000313" key="2">
    <source>
        <dbReference type="Proteomes" id="UP000762676"/>
    </source>
</evidence>
<organism evidence="1 2">
    <name type="scientific">Elysia marginata</name>
    <dbReference type="NCBI Taxonomy" id="1093978"/>
    <lineage>
        <taxon>Eukaryota</taxon>
        <taxon>Metazoa</taxon>
        <taxon>Spiralia</taxon>
        <taxon>Lophotrochozoa</taxon>
        <taxon>Mollusca</taxon>
        <taxon>Gastropoda</taxon>
        <taxon>Heterobranchia</taxon>
        <taxon>Euthyneura</taxon>
        <taxon>Panpulmonata</taxon>
        <taxon>Sacoglossa</taxon>
        <taxon>Placobranchoidea</taxon>
        <taxon>Plakobranchidae</taxon>
        <taxon>Elysia</taxon>
    </lineage>
</organism>
<protein>
    <submittedName>
        <fullName evidence="1">Uncharacterized protein</fullName>
    </submittedName>
</protein>
<feature type="non-terminal residue" evidence="1">
    <location>
        <position position="71"/>
    </location>
</feature>
<evidence type="ECO:0000313" key="1">
    <source>
        <dbReference type="EMBL" id="GFR68060.1"/>
    </source>
</evidence>
<sequence length="71" mass="7724">MDKDWYQVQCITAATAAVIDKNLSPVLTNAAGGPGRLFTCPLSADINRYLVFSRLTNLSSHVIVRCSKTLP</sequence>